<keyword evidence="1" id="KW-0472">Membrane</keyword>
<evidence type="ECO:0000256" key="1">
    <source>
        <dbReference type="SAM" id="Phobius"/>
    </source>
</evidence>
<proteinExistence type="predicted"/>
<comment type="caution">
    <text evidence="2">The sequence shown here is derived from an EMBL/GenBank/DDBJ whole genome shotgun (WGS) entry which is preliminary data.</text>
</comment>
<keyword evidence="1" id="KW-0812">Transmembrane</keyword>
<dbReference type="Proteomes" id="UP001626550">
    <property type="component" value="Unassembled WGS sequence"/>
</dbReference>
<gene>
    <name evidence="2" type="ORF">Ciccas_012288</name>
</gene>
<keyword evidence="3" id="KW-1185">Reference proteome</keyword>
<protein>
    <submittedName>
        <fullName evidence="2">Uncharacterized protein</fullName>
    </submittedName>
</protein>
<sequence>SQAIQNATAKLLSAINAQVVELVRDLEAIKERQPWRLMPLEWGLVAENVRVHTRLGQPPVYLSRSRSELLDAVDRAKKHIIEMKNLLWAMKPKDADAKQPPQYIEELTTTYNQLQTELIAAQHALYQLSDFARTFHQNLLDKMKKTTSDSIPDSAVDPNTDTMETLLSDNNYENAIKYSIYQDHLRDWSQMKSHLSDIIRSYTINLDAKPTLIGDVDEKRAAPIRPSVHIIPDEESSKSVRPPWMMFNEQKSVTWTEAALKILTISVLIIIPILFILFVAILVVKLIIARKESTRHLVKESKILYKDCESDWLPTNKNKKLSARNKLVSRIQSTKMTFGTNKRYELVNDLEVLAPVAKHEQNGYENPSLND</sequence>
<evidence type="ECO:0000313" key="2">
    <source>
        <dbReference type="EMBL" id="KAL3309166.1"/>
    </source>
</evidence>
<keyword evidence="1" id="KW-1133">Transmembrane helix</keyword>
<accession>A0ABD2PNU3</accession>
<evidence type="ECO:0000313" key="3">
    <source>
        <dbReference type="Proteomes" id="UP001626550"/>
    </source>
</evidence>
<dbReference type="AlphaFoldDB" id="A0ABD2PNU3"/>
<reference evidence="2 3" key="1">
    <citation type="submission" date="2024-11" db="EMBL/GenBank/DDBJ databases">
        <title>Adaptive evolution of stress response genes in parasites aligns with host niche diversity.</title>
        <authorList>
            <person name="Hahn C."/>
            <person name="Resl P."/>
        </authorList>
    </citation>
    <scope>NUCLEOTIDE SEQUENCE [LARGE SCALE GENOMIC DNA]</scope>
    <source>
        <strain evidence="2">EGGRZ-B1_66</strain>
        <tissue evidence="2">Body</tissue>
    </source>
</reference>
<feature type="transmembrane region" description="Helical" evidence="1">
    <location>
        <begin position="262"/>
        <end position="288"/>
    </location>
</feature>
<organism evidence="2 3">
    <name type="scientific">Cichlidogyrus casuarinus</name>
    <dbReference type="NCBI Taxonomy" id="1844966"/>
    <lineage>
        <taxon>Eukaryota</taxon>
        <taxon>Metazoa</taxon>
        <taxon>Spiralia</taxon>
        <taxon>Lophotrochozoa</taxon>
        <taxon>Platyhelminthes</taxon>
        <taxon>Monogenea</taxon>
        <taxon>Monopisthocotylea</taxon>
        <taxon>Dactylogyridea</taxon>
        <taxon>Ancyrocephalidae</taxon>
        <taxon>Cichlidogyrus</taxon>
    </lineage>
</organism>
<dbReference type="EMBL" id="JBJKFK010004225">
    <property type="protein sequence ID" value="KAL3309166.1"/>
    <property type="molecule type" value="Genomic_DNA"/>
</dbReference>
<name>A0ABD2PNU3_9PLAT</name>
<feature type="non-terminal residue" evidence="2">
    <location>
        <position position="1"/>
    </location>
</feature>